<dbReference type="SUPFAM" id="SSF81606">
    <property type="entry name" value="PP2C-like"/>
    <property type="match status" value="1"/>
</dbReference>
<comment type="caution">
    <text evidence="3">The sequence shown here is derived from an EMBL/GenBank/DDBJ whole genome shotgun (WGS) entry which is preliminary data.</text>
</comment>
<feature type="region of interest" description="Disordered" evidence="1">
    <location>
        <begin position="452"/>
        <end position="473"/>
    </location>
</feature>
<dbReference type="InterPro" id="IPR001932">
    <property type="entry name" value="PPM-type_phosphatase-like_dom"/>
</dbReference>
<dbReference type="AlphaFoldDB" id="A0A6H9Z1Y3"/>
<organism evidence="3 4">
    <name type="scientific">Actinomadura rudentiformis</name>
    <dbReference type="NCBI Taxonomy" id="359158"/>
    <lineage>
        <taxon>Bacteria</taxon>
        <taxon>Bacillati</taxon>
        <taxon>Actinomycetota</taxon>
        <taxon>Actinomycetes</taxon>
        <taxon>Streptosporangiales</taxon>
        <taxon>Thermomonosporaceae</taxon>
        <taxon>Actinomadura</taxon>
    </lineage>
</organism>
<evidence type="ECO:0000256" key="1">
    <source>
        <dbReference type="SAM" id="MobiDB-lite"/>
    </source>
</evidence>
<dbReference type="Proteomes" id="UP000468735">
    <property type="component" value="Unassembled WGS sequence"/>
</dbReference>
<keyword evidence="4" id="KW-1185">Reference proteome</keyword>
<proteinExistence type="predicted"/>
<feature type="compositionally biased region" description="Low complexity" evidence="1">
    <location>
        <begin position="304"/>
        <end position="332"/>
    </location>
</feature>
<dbReference type="PROSITE" id="PS51746">
    <property type="entry name" value="PPM_2"/>
    <property type="match status" value="1"/>
</dbReference>
<evidence type="ECO:0000313" key="3">
    <source>
        <dbReference type="EMBL" id="KAB2348558.1"/>
    </source>
</evidence>
<feature type="region of interest" description="Disordered" evidence="1">
    <location>
        <begin position="1"/>
        <end position="39"/>
    </location>
</feature>
<reference evidence="3 4" key="1">
    <citation type="submission" date="2019-09" db="EMBL/GenBank/DDBJ databases">
        <title>Actinomadura physcomitrii sp. nov., a novel actinomycete isolated from moss [Physcomitrium sphaericum (Ludw) Fuernr].</title>
        <authorList>
            <person name="Zhuang X."/>
            <person name="Liu C."/>
        </authorList>
    </citation>
    <scope>NUCLEOTIDE SEQUENCE [LARGE SCALE GENOMIC DNA]</scope>
    <source>
        <strain evidence="3 4">HMC1</strain>
    </source>
</reference>
<dbReference type="Gene3D" id="3.60.40.10">
    <property type="entry name" value="PPM-type phosphatase domain"/>
    <property type="match status" value="1"/>
</dbReference>
<feature type="region of interest" description="Disordered" evidence="1">
    <location>
        <begin position="291"/>
        <end position="339"/>
    </location>
</feature>
<dbReference type="OrthoDB" id="9801841at2"/>
<dbReference type="EMBL" id="WBMT01000007">
    <property type="protein sequence ID" value="KAB2348558.1"/>
    <property type="molecule type" value="Genomic_DNA"/>
</dbReference>
<dbReference type="CDD" id="cd00143">
    <property type="entry name" value="PP2Cc"/>
    <property type="match status" value="1"/>
</dbReference>
<evidence type="ECO:0000313" key="4">
    <source>
        <dbReference type="Proteomes" id="UP000468735"/>
    </source>
</evidence>
<feature type="domain" description="PPM-type phosphatase" evidence="2">
    <location>
        <begin position="176"/>
        <end position="452"/>
    </location>
</feature>
<dbReference type="Pfam" id="PF13672">
    <property type="entry name" value="PP2C_2"/>
    <property type="match status" value="1"/>
</dbReference>
<protein>
    <submittedName>
        <fullName evidence="3">Serine/threonine protein phosphatase</fullName>
    </submittedName>
</protein>
<name>A0A6H9Z1Y3_9ACTN</name>
<feature type="compositionally biased region" description="Low complexity" evidence="1">
    <location>
        <begin position="19"/>
        <end position="39"/>
    </location>
</feature>
<feature type="compositionally biased region" description="Polar residues" evidence="1">
    <location>
        <begin position="291"/>
        <end position="301"/>
    </location>
</feature>
<gene>
    <name evidence="3" type="ORF">F8566_17435</name>
</gene>
<evidence type="ECO:0000259" key="2">
    <source>
        <dbReference type="PROSITE" id="PS51746"/>
    </source>
</evidence>
<dbReference type="SMART" id="SM00332">
    <property type="entry name" value="PP2Cc"/>
    <property type="match status" value="1"/>
</dbReference>
<dbReference type="InterPro" id="IPR036457">
    <property type="entry name" value="PPM-type-like_dom_sf"/>
</dbReference>
<accession>A0A6H9Z1Y3</accession>
<sequence length="473" mass="47881">MSAGTGRPEGGDESRAAHARASQADASRTRASQAAASRAGASQARAAGAVCQDCGERLNVGDRFCEACGRPSDLVVAGAGRRRPAVGGAKQTCADCGAAAVDADGYCGGCGLRQPSDRERIELTVARDGTVTPHPTPDGSAAGISDRGLRRSRNEDAIALACLALPQPVPASGGRLAARGSMPQDRTPTERLVCAVVCDGVASAPGSEEAAQIAADTGIATLVRRLSLGADPENATRAALTRSARAVAGLPGSDQNSPACTYVSLVVGADTVTVGWVGDSRAYWLTNEASTTRNGNGVSRRSTPDGTPSGTSKGTSNSTSNGTSDGTLNGSTPARPPTLLTLDDSWAVQMVARGELTEDVAFADPRAPLLTGWLGADVASVEPHVTTFEPGGPGLVVACSDGLWNHLPEPDALAATALGETGGDPLGAARRLVQAALDAGGHDNVTVALISYPPTSGHRPPRPPTEPPREPLT</sequence>